<evidence type="ECO:0000313" key="3">
    <source>
        <dbReference type="Proteomes" id="UP000075714"/>
    </source>
</evidence>
<sequence length="110" mass="12473">MIEGKTKEMKAEFDQRISEKDESIKQLTEQNTALAKDLTLNAAHNLAVCHEPSNLFSAEFVGKYEERLTPKLETTTGKFASGEKNFGEVQQDVAREVDEKLIKQQKERGE</sequence>
<keyword evidence="1" id="KW-0175">Coiled coil</keyword>
<dbReference type="Proteomes" id="UP000075714">
    <property type="component" value="Unassembled WGS sequence"/>
</dbReference>
<organism evidence="2 3">
    <name type="scientific">Gonium pectorale</name>
    <name type="common">Green alga</name>
    <dbReference type="NCBI Taxonomy" id="33097"/>
    <lineage>
        <taxon>Eukaryota</taxon>
        <taxon>Viridiplantae</taxon>
        <taxon>Chlorophyta</taxon>
        <taxon>core chlorophytes</taxon>
        <taxon>Chlorophyceae</taxon>
        <taxon>CS clade</taxon>
        <taxon>Chlamydomonadales</taxon>
        <taxon>Volvocaceae</taxon>
        <taxon>Gonium</taxon>
    </lineage>
</organism>
<evidence type="ECO:0000256" key="1">
    <source>
        <dbReference type="SAM" id="Coils"/>
    </source>
</evidence>
<comment type="caution">
    <text evidence="2">The sequence shown here is derived from an EMBL/GenBank/DDBJ whole genome shotgun (WGS) entry which is preliminary data.</text>
</comment>
<dbReference type="AlphaFoldDB" id="A0A150GP11"/>
<feature type="coiled-coil region" evidence="1">
    <location>
        <begin position="10"/>
        <end position="37"/>
    </location>
</feature>
<name>A0A150GP11_GONPE</name>
<dbReference type="EMBL" id="LSYV01000013">
    <property type="protein sequence ID" value="KXZ51525.1"/>
    <property type="molecule type" value="Genomic_DNA"/>
</dbReference>
<gene>
    <name evidence="2" type="ORF">GPECTOR_12g488</name>
</gene>
<evidence type="ECO:0000313" key="2">
    <source>
        <dbReference type="EMBL" id="KXZ51525.1"/>
    </source>
</evidence>
<accession>A0A150GP11</accession>
<proteinExistence type="predicted"/>
<protein>
    <submittedName>
        <fullName evidence="2">Uncharacterized protein</fullName>
    </submittedName>
</protein>
<reference evidence="3" key="1">
    <citation type="journal article" date="2016" name="Nat. Commun.">
        <title>The Gonium pectorale genome demonstrates co-option of cell cycle regulation during the evolution of multicellularity.</title>
        <authorList>
            <person name="Hanschen E.R."/>
            <person name="Marriage T.N."/>
            <person name="Ferris P.J."/>
            <person name="Hamaji T."/>
            <person name="Toyoda A."/>
            <person name="Fujiyama A."/>
            <person name="Neme R."/>
            <person name="Noguchi H."/>
            <person name="Minakuchi Y."/>
            <person name="Suzuki M."/>
            <person name="Kawai-Toyooka H."/>
            <person name="Smith D.R."/>
            <person name="Sparks H."/>
            <person name="Anderson J."/>
            <person name="Bakaric R."/>
            <person name="Luria V."/>
            <person name="Karger A."/>
            <person name="Kirschner M.W."/>
            <person name="Durand P.M."/>
            <person name="Michod R.E."/>
            <person name="Nozaki H."/>
            <person name="Olson B.J."/>
        </authorList>
    </citation>
    <scope>NUCLEOTIDE SEQUENCE [LARGE SCALE GENOMIC DNA]</scope>
    <source>
        <strain evidence="3">NIES-2863</strain>
    </source>
</reference>
<keyword evidence="3" id="KW-1185">Reference proteome</keyword>